<reference evidence="1" key="2">
    <citation type="journal article" date="2017" name="Front. Cell. Infect. Microbiol.">
        <title>Analysis of the Salivary Gland Transcriptome of Unfed and Partially Fed Amblyomma sculptum Ticks and Descriptive Proteome of the Saliva.</title>
        <authorList>
            <person name="Esteves E."/>
            <person name="Maruyama S.R."/>
            <person name="Kawahara R."/>
            <person name="Fujita A."/>
            <person name="Martins L.A."/>
            <person name="Righi A.A."/>
            <person name="Costa F.B."/>
            <person name="Palmisano G."/>
            <person name="Labruna M.B."/>
            <person name="Sa-Nunes A."/>
            <person name="Ribeiro J.M.C."/>
            <person name="Fogaca A.C."/>
        </authorList>
    </citation>
    <scope>NUCLEOTIDE SEQUENCE</scope>
</reference>
<protein>
    <submittedName>
        <fullName evidence="1">Putative tick transposon</fullName>
    </submittedName>
</protein>
<accession>A0A1E1XP17</accession>
<reference evidence="1" key="1">
    <citation type="submission" date="2016-09" db="EMBL/GenBank/DDBJ databases">
        <authorList>
            <person name="Capua I."/>
            <person name="De Benedictis P."/>
            <person name="Joannis T."/>
            <person name="Lombin L.H."/>
            <person name="Cattoli G."/>
        </authorList>
    </citation>
    <scope>NUCLEOTIDE SEQUENCE</scope>
</reference>
<feature type="non-terminal residue" evidence="1">
    <location>
        <position position="1"/>
    </location>
</feature>
<evidence type="ECO:0000313" key="1">
    <source>
        <dbReference type="EMBL" id="JAU00817.1"/>
    </source>
</evidence>
<sequence>LERKATAEDKRSGNLAIHCRDCSPCRRISPTFKETDILAKNLNQLTREIIEAATIIKLKDECVSTPSVALLDKECSFLSASI</sequence>
<organism evidence="1">
    <name type="scientific">Amblyomma sculptum</name>
    <name type="common">Tick</name>
    <dbReference type="NCBI Taxonomy" id="1581419"/>
    <lineage>
        <taxon>Eukaryota</taxon>
        <taxon>Metazoa</taxon>
        <taxon>Ecdysozoa</taxon>
        <taxon>Arthropoda</taxon>
        <taxon>Chelicerata</taxon>
        <taxon>Arachnida</taxon>
        <taxon>Acari</taxon>
        <taxon>Parasitiformes</taxon>
        <taxon>Ixodida</taxon>
        <taxon>Ixodoidea</taxon>
        <taxon>Ixodidae</taxon>
        <taxon>Amblyomminae</taxon>
        <taxon>Amblyomma</taxon>
    </lineage>
</organism>
<proteinExistence type="evidence at transcript level"/>
<dbReference type="AlphaFoldDB" id="A0A1E1XP17"/>
<name>A0A1E1XP17_AMBSC</name>
<dbReference type="EMBL" id="GFAA01002618">
    <property type="protein sequence ID" value="JAU00817.1"/>
    <property type="molecule type" value="mRNA"/>
</dbReference>